<dbReference type="OrthoDB" id="3333926at2"/>
<dbReference type="InterPro" id="IPR015943">
    <property type="entry name" value="WD40/YVTN_repeat-like_dom_sf"/>
</dbReference>
<dbReference type="Pfam" id="PF13360">
    <property type="entry name" value="PQQ_2"/>
    <property type="match status" value="1"/>
</dbReference>
<name>A0A327ZBL3_9ACTN</name>
<dbReference type="InterPro" id="IPR002372">
    <property type="entry name" value="PQQ_rpt_dom"/>
</dbReference>
<keyword evidence="5" id="KW-1185">Reference proteome</keyword>
<organism evidence="4 5">
    <name type="scientific">Actinoplanes lutulentus</name>
    <dbReference type="NCBI Taxonomy" id="1287878"/>
    <lineage>
        <taxon>Bacteria</taxon>
        <taxon>Bacillati</taxon>
        <taxon>Actinomycetota</taxon>
        <taxon>Actinomycetes</taxon>
        <taxon>Micromonosporales</taxon>
        <taxon>Micromonosporaceae</taxon>
        <taxon>Actinoplanes</taxon>
    </lineage>
</organism>
<evidence type="ECO:0000313" key="5">
    <source>
        <dbReference type="Proteomes" id="UP000249341"/>
    </source>
</evidence>
<keyword evidence="2" id="KW-1133">Transmembrane helix</keyword>
<protein>
    <submittedName>
        <fullName evidence="4">Putative pyrroloquinoline-quinone binding quinoprotein</fullName>
    </submittedName>
</protein>
<feature type="transmembrane region" description="Helical" evidence="2">
    <location>
        <begin position="67"/>
        <end position="87"/>
    </location>
</feature>
<keyword evidence="2" id="KW-0812">Transmembrane</keyword>
<feature type="domain" description="Pyrrolo-quinoline quinone repeat" evidence="3">
    <location>
        <begin position="137"/>
        <end position="248"/>
    </location>
</feature>
<dbReference type="SUPFAM" id="SSF50998">
    <property type="entry name" value="Quinoprotein alcohol dehydrogenase-like"/>
    <property type="match status" value="1"/>
</dbReference>
<gene>
    <name evidence="4" type="ORF">B0I29_10684</name>
</gene>
<dbReference type="EMBL" id="QLMJ01000006">
    <property type="protein sequence ID" value="RAK37816.1"/>
    <property type="molecule type" value="Genomic_DNA"/>
</dbReference>
<dbReference type="AlphaFoldDB" id="A0A327ZBL3"/>
<dbReference type="InterPro" id="IPR011047">
    <property type="entry name" value="Quinoprotein_ADH-like_sf"/>
</dbReference>
<dbReference type="PANTHER" id="PTHR34512">
    <property type="entry name" value="CELL SURFACE PROTEIN"/>
    <property type="match status" value="1"/>
</dbReference>
<proteinExistence type="predicted"/>
<evidence type="ECO:0000313" key="4">
    <source>
        <dbReference type="EMBL" id="RAK37816.1"/>
    </source>
</evidence>
<evidence type="ECO:0000256" key="1">
    <source>
        <dbReference type="SAM" id="MobiDB-lite"/>
    </source>
</evidence>
<dbReference type="Proteomes" id="UP000249341">
    <property type="component" value="Unassembled WGS sequence"/>
</dbReference>
<sequence length="498" mass="52544">MASPGEKDGYAEPVDPWATAEAAAVAAGHQLPHQMSPEDDATWTIAGTPPMPATREEPVVKAYRKRVLILVVAGAVALGVTAAVVFWPGVRALDFHPVEEIARFDPAVAISSAWSDAEVIGDRAYFASSDADGRLGVVAVDTDSREVVWSNPAAGVSTLWDRMIALPTGLVVFSHLESGTGKAQMRVLGADDGKVLWNRPLGGSDVVHIGADTMVLVDRVESRLLGLDLASGKVRWEEKDPDSTTVVTVTTPADLAGPAGSAGRPFSPNVSDDDRFVQINSDRSVSVRDIRTGKIAKARPSVASTSDEVVAHDGRLFVQESGNAQRIFAYDLETLGEPATLHTAAPAASMSDLTPCGEARLCFVETAGYSHDKDQVVAVDAVKGGEVWRRDVPDVDSLTPVGGSLLVVTDESSTFLDVGGDPMWTVPGVAVRLDAGNVLRFSDSLTTSVSSRSLSGVHVGDEAAEMGLLRDVRPGACAWNTTVLACVRETDFALFSFA</sequence>
<dbReference type="PANTHER" id="PTHR34512:SF30">
    <property type="entry name" value="OUTER MEMBRANE PROTEIN ASSEMBLY FACTOR BAMB"/>
    <property type="match status" value="1"/>
</dbReference>
<accession>A0A327ZBL3</accession>
<evidence type="ECO:0000256" key="2">
    <source>
        <dbReference type="SAM" id="Phobius"/>
    </source>
</evidence>
<keyword evidence="2" id="KW-0472">Membrane</keyword>
<evidence type="ECO:0000259" key="3">
    <source>
        <dbReference type="Pfam" id="PF13360"/>
    </source>
</evidence>
<feature type="region of interest" description="Disordered" evidence="1">
    <location>
        <begin position="253"/>
        <end position="273"/>
    </location>
</feature>
<reference evidence="4 5" key="1">
    <citation type="submission" date="2018-06" db="EMBL/GenBank/DDBJ databases">
        <title>Genomic Encyclopedia of Type Strains, Phase III (KMG-III): the genomes of soil and plant-associated and newly described type strains.</title>
        <authorList>
            <person name="Whitman W."/>
        </authorList>
    </citation>
    <scope>NUCLEOTIDE SEQUENCE [LARGE SCALE GENOMIC DNA]</scope>
    <source>
        <strain evidence="4 5">CGMCC 4.7090</strain>
    </source>
</reference>
<dbReference type="RefSeq" id="WP_111649729.1">
    <property type="nucleotide sequence ID" value="NZ_JACHWI010000005.1"/>
</dbReference>
<dbReference type="Gene3D" id="2.130.10.10">
    <property type="entry name" value="YVTN repeat-like/Quinoprotein amine dehydrogenase"/>
    <property type="match status" value="2"/>
</dbReference>
<comment type="caution">
    <text evidence="4">The sequence shown here is derived from an EMBL/GenBank/DDBJ whole genome shotgun (WGS) entry which is preliminary data.</text>
</comment>